<keyword evidence="5 8" id="KW-0378">Hydrolase</keyword>
<comment type="catalytic activity">
    <reaction evidence="7 8">
        <text>adenosine(34) in tRNA + H2O + H(+) = inosine(34) in tRNA + NH4(+)</text>
        <dbReference type="Rhea" id="RHEA:43168"/>
        <dbReference type="Rhea" id="RHEA-COMP:10373"/>
        <dbReference type="Rhea" id="RHEA-COMP:10374"/>
        <dbReference type="ChEBI" id="CHEBI:15377"/>
        <dbReference type="ChEBI" id="CHEBI:15378"/>
        <dbReference type="ChEBI" id="CHEBI:28938"/>
        <dbReference type="ChEBI" id="CHEBI:74411"/>
        <dbReference type="ChEBI" id="CHEBI:82852"/>
        <dbReference type="EC" id="3.5.4.33"/>
    </reaction>
</comment>
<accession>A0ABY4PDY4</accession>
<sequence>MIEELYSSTELEFFMQEAIKVAHKAQALAEVPIGAVIVDDQTKKIIATGYNRREMQQNSLAHAELIAIEQACQQLGSWRLENCSIFVTLEPCAMCAGAIINSRLRNVVFGAFDPKAGSLGSLVNLFTLPYNHHPNLYSGILERQCANLLTNFFREIRRRQRERK</sequence>
<name>A0ABY4PDY4_9LACO</name>
<evidence type="ECO:0000256" key="8">
    <source>
        <dbReference type="HAMAP-Rule" id="MF_00972"/>
    </source>
</evidence>
<feature type="active site" description="Proton donor" evidence="8">
    <location>
        <position position="64"/>
    </location>
</feature>
<reference evidence="10 11" key="1">
    <citation type="journal article" date="2022" name="Int. J. Syst. Evol. Microbiol.">
        <title>Apilactobacillus apisilvae sp. nov., Nicolia spurrieriana gen. nov. sp. nov., Bombilactobacillus folatiphilus sp. nov. and Bombilactobacillus thymidiniphilus sp. nov., four new lactic acid bacterial isolates from stingless bees Tetragonula carbonaria and Austroplebeia australis.</title>
        <authorList>
            <person name="Oliphant S.A."/>
            <person name="Watson-Haigh N.S."/>
            <person name="Sumby K.M."/>
            <person name="Gardner J."/>
            <person name="Groom S."/>
            <person name="Jiranek V."/>
        </authorList>
    </citation>
    <scope>NUCLEOTIDE SEQUENCE [LARGE SCALE GENOMIC DNA]</scope>
    <source>
        <strain evidence="10 11">SG4_A1</strain>
    </source>
</reference>
<dbReference type="PANTHER" id="PTHR11079:SF202">
    <property type="entry name" value="TRNA-SPECIFIC ADENOSINE DEAMINASE"/>
    <property type="match status" value="1"/>
</dbReference>
<keyword evidence="11" id="KW-1185">Reference proteome</keyword>
<dbReference type="RefSeq" id="WP_249513121.1">
    <property type="nucleotide sequence ID" value="NZ_CP093365.1"/>
</dbReference>
<dbReference type="GO" id="GO:0052717">
    <property type="term" value="F:tRNA-specific adenosine-34 deaminase activity"/>
    <property type="evidence" value="ECO:0007669"/>
    <property type="project" value="UniProtKB-EC"/>
</dbReference>
<evidence type="ECO:0000256" key="1">
    <source>
        <dbReference type="ARBA" id="ARBA00010669"/>
    </source>
</evidence>
<dbReference type="CDD" id="cd01285">
    <property type="entry name" value="nucleoside_deaminase"/>
    <property type="match status" value="1"/>
</dbReference>
<dbReference type="InterPro" id="IPR016192">
    <property type="entry name" value="APOBEC/CMP_deaminase_Zn-bd"/>
</dbReference>
<evidence type="ECO:0000259" key="9">
    <source>
        <dbReference type="PROSITE" id="PS51747"/>
    </source>
</evidence>
<protein>
    <recommendedName>
        <fullName evidence="8">tRNA-specific adenosine deaminase</fullName>
        <ecNumber evidence="8">3.5.4.33</ecNumber>
    </recommendedName>
</protein>
<feature type="binding site" evidence="8">
    <location>
        <position position="92"/>
    </location>
    <ligand>
        <name>Zn(2+)</name>
        <dbReference type="ChEBI" id="CHEBI:29105"/>
        <note>catalytic</note>
    </ligand>
</feature>
<keyword evidence="4 8" id="KW-0479">Metal-binding</keyword>
<keyword evidence="3 8" id="KW-0819">tRNA processing</keyword>
<organism evidence="10 11">
    <name type="scientific">Bombilactobacillus thymidiniphilus</name>
    <dbReference type="NCBI Taxonomy" id="2923363"/>
    <lineage>
        <taxon>Bacteria</taxon>
        <taxon>Bacillati</taxon>
        <taxon>Bacillota</taxon>
        <taxon>Bacilli</taxon>
        <taxon>Lactobacillales</taxon>
        <taxon>Lactobacillaceae</taxon>
        <taxon>Bombilactobacillus</taxon>
    </lineage>
</organism>
<dbReference type="InterPro" id="IPR028883">
    <property type="entry name" value="tRNA_aden_deaminase"/>
</dbReference>
<comment type="similarity">
    <text evidence="1">Belongs to the cytidine and deoxycytidylate deaminase family. ADAT2 subfamily.</text>
</comment>
<evidence type="ECO:0000256" key="4">
    <source>
        <dbReference type="ARBA" id="ARBA00022723"/>
    </source>
</evidence>
<dbReference type="PROSITE" id="PS00903">
    <property type="entry name" value="CYT_DCMP_DEAMINASES_1"/>
    <property type="match status" value="1"/>
</dbReference>
<dbReference type="NCBIfam" id="NF008113">
    <property type="entry name" value="PRK10860.1"/>
    <property type="match status" value="1"/>
</dbReference>
<dbReference type="EC" id="3.5.4.33" evidence="8"/>
<comment type="cofactor">
    <cofactor evidence="8">
        <name>Zn(2+)</name>
        <dbReference type="ChEBI" id="CHEBI:29105"/>
    </cofactor>
    <text evidence="8">Binds 1 zinc ion per subunit.</text>
</comment>
<evidence type="ECO:0000256" key="5">
    <source>
        <dbReference type="ARBA" id="ARBA00022801"/>
    </source>
</evidence>
<dbReference type="PROSITE" id="PS51747">
    <property type="entry name" value="CYT_DCMP_DEAMINASES_2"/>
    <property type="match status" value="1"/>
</dbReference>
<dbReference type="Gene3D" id="3.40.140.10">
    <property type="entry name" value="Cytidine Deaminase, domain 2"/>
    <property type="match status" value="1"/>
</dbReference>
<evidence type="ECO:0000256" key="6">
    <source>
        <dbReference type="ARBA" id="ARBA00022833"/>
    </source>
</evidence>
<dbReference type="Pfam" id="PF00383">
    <property type="entry name" value="dCMP_cyt_deam_1"/>
    <property type="match status" value="1"/>
</dbReference>
<evidence type="ECO:0000256" key="3">
    <source>
        <dbReference type="ARBA" id="ARBA00022694"/>
    </source>
</evidence>
<feature type="domain" description="CMP/dCMP-type deaminase" evidence="9">
    <location>
        <begin position="9"/>
        <end position="122"/>
    </location>
</feature>
<dbReference type="InterPro" id="IPR016193">
    <property type="entry name" value="Cytidine_deaminase-like"/>
</dbReference>
<dbReference type="InterPro" id="IPR002125">
    <property type="entry name" value="CMP_dCMP_dom"/>
</dbReference>
<dbReference type="PANTHER" id="PTHR11079">
    <property type="entry name" value="CYTOSINE DEAMINASE FAMILY MEMBER"/>
    <property type="match status" value="1"/>
</dbReference>
<feature type="binding site" evidence="8">
    <location>
        <position position="95"/>
    </location>
    <ligand>
        <name>Zn(2+)</name>
        <dbReference type="ChEBI" id="CHEBI:29105"/>
        <note>catalytic</note>
    </ligand>
</feature>
<dbReference type="EMBL" id="CP093365">
    <property type="protein sequence ID" value="UQS83936.1"/>
    <property type="molecule type" value="Genomic_DNA"/>
</dbReference>
<keyword evidence="6 8" id="KW-0862">Zinc</keyword>
<evidence type="ECO:0000256" key="2">
    <source>
        <dbReference type="ARBA" id="ARBA00011738"/>
    </source>
</evidence>
<comment type="subunit">
    <text evidence="2 8">Homodimer.</text>
</comment>
<dbReference type="Proteomes" id="UP000831947">
    <property type="component" value="Chromosome"/>
</dbReference>
<evidence type="ECO:0000256" key="7">
    <source>
        <dbReference type="ARBA" id="ARBA00048045"/>
    </source>
</evidence>
<gene>
    <name evidence="8 10" type="primary">tadA</name>
    <name evidence="10" type="ORF">MOO47_01735</name>
</gene>
<evidence type="ECO:0000313" key="11">
    <source>
        <dbReference type="Proteomes" id="UP000831947"/>
    </source>
</evidence>
<dbReference type="HAMAP" id="MF_00972">
    <property type="entry name" value="tRNA_aden_deaminase"/>
    <property type="match status" value="1"/>
</dbReference>
<evidence type="ECO:0000313" key="10">
    <source>
        <dbReference type="EMBL" id="UQS83936.1"/>
    </source>
</evidence>
<comment type="function">
    <text evidence="8">Catalyzes the deamination of adenosine to inosine at the wobble position 34 of tRNA(Arg2).</text>
</comment>
<dbReference type="SUPFAM" id="SSF53927">
    <property type="entry name" value="Cytidine deaminase-like"/>
    <property type="match status" value="1"/>
</dbReference>
<proteinExistence type="inferred from homology"/>
<feature type="binding site" evidence="8">
    <location>
        <position position="62"/>
    </location>
    <ligand>
        <name>Zn(2+)</name>
        <dbReference type="ChEBI" id="CHEBI:29105"/>
        <note>catalytic</note>
    </ligand>
</feature>